<gene>
    <name evidence="5" type="ORF">AOE01nite_34370</name>
</gene>
<evidence type="ECO:0000256" key="3">
    <source>
        <dbReference type="SAM" id="MobiDB-lite"/>
    </source>
</evidence>
<dbReference type="SMART" id="SM00382">
    <property type="entry name" value="AAA"/>
    <property type="match status" value="1"/>
</dbReference>
<keyword evidence="2 5" id="KW-0067">ATP-binding</keyword>
<evidence type="ECO:0000256" key="1">
    <source>
        <dbReference type="ARBA" id="ARBA00022741"/>
    </source>
</evidence>
<dbReference type="GO" id="GO:0005524">
    <property type="term" value="F:ATP binding"/>
    <property type="evidence" value="ECO:0007669"/>
    <property type="project" value="UniProtKB-KW"/>
</dbReference>
<dbReference type="PANTHER" id="PTHR43790:SF8">
    <property type="entry name" value="SUGAR ABC TRANSPORTER ATP-BINDING PROTEIN"/>
    <property type="match status" value="1"/>
</dbReference>
<dbReference type="PROSITE" id="PS50893">
    <property type="entry name" value="ABC_TRANSPORTER_2"/>
    <property type="match status" value="1"/>
</dbReference>
<dbReference type="GO" id="GO:0016887">
    <property type="term" value="F:ATP hydrolysis activity"/>
    <property type="evidence" value="ECO:0007669"/>
    <property type="project" value="InterPro"/>
</dbReference>
<dbReference type="CDD" id="cd03216">
    <property type="entry name" value="ABC_Carb_Monos_I"/>
    <property type="match status" value="1"/>
</dbReference>
<dbReference type="Pfam" id="PF00005">
    <property type="entry name" value="ABC_tran"/>
    <property type="match status" value="1"/>
</dbReference>
<evidence type="ECO:0000313" key="5">
    <source>
        <dbReference type="EMBL" id="GEN65213.1"/>
    </source>
</evidence>
<organism evidence="5 6">
    <name type="scientific">Acetobacter oeni</name>
    <dbReference type="NCBI Taxonomy" id="304077"/>
    <lineage>
        <taxon>Bacteria</taxon>
        <taxon>Pseudomonadati</taxon>
        <taxon>Pseudomonadota</taxon>
        <taxon>Alphaproteobacteria</taxon>
        <taxon>Acetobacterales</taxon>
        <taxon>Acetobacteraceae</taxon>
        <taxon>Acetobacter</taxon>
    </lineage>
</organism>
<dbReference type="RefSeq" id="WP_198912645.1">
    <property type="nucleotide sequence ID" value="NZ_BJYG01000080.1"/>
</dbReference>
<dbReference type="Proteomes" id="UP000321746">
    <property type="component" value="Unassembled WGS sequence"/>
</dbReference>
<dbReference type="InterPro" id="IPR003593">
    <property type="entry name" value="AAA+_ATPase"/>
</dbReference>
<accession>A0A511XQH3</accession>
<dbReference type="InterPro" id="IPR050107">
    <property type="entry name" value="ABC_carbohydrate_import_ATPase"/>
</dbReference>
<reference evidence="5 6" key="1">
    <citation type="submission" date="2019-07" db="EMBL/GenBank/DDBJ databases">
        <title>Whole genome shotgun sequence of Acetobacter oeni NBRC 105207.</title>
        <authorList>
            <person name="Hosoyama A."/>
            <person name="Uohara A."/>
            <person name="Ohji S."/>
            <person name="Ichikawa N."/>
        </authorList>
    </citation>
    <scope>NUCLEOTIDE SEQUENCE [LARGE SCALE GENOMIC DNA]</scope>
    <source>
        <strain evidence="5 6">NBRC 105207</strain>
    </source>
</reference>
<dbReference type="EMBL" id="BJYG01000080">
    <property type="protein sequence ID" value="GEN65213.1"/>
    <property type="molecule type" value="Genomic_DNA"/>
</dbReference>
<dbReference type="InterPro" id="IPR027417">
    <property type="entry name" value="P-loop_NTPase"/>
</dbReference>
<evidence type="ECO:0000259" key="4">
    <source>
        <dbReference type="PROSITE" id="PS50893"/>
    </source>
</evidence>
<dbReference type="InterPro" id="IPR017871">
    <property type="entry name" value="ABC_transporter-like_CS"/>
</dbReference>
<dbReference type="PANTHER" id="PTHR43790">
    <property type="entry name" value="CARBOHYDRATE TRANSPORT ATP-BINDING PROTEIN MG119-RELATED"/>
    <property type="match status" value="1"/>
</dbReference>
<comment type="caution">
    <text evidence="5">The sequence shown here is derived from an EMBL/GenBank/DDBJ whole genome shotgun (WGS) entry which is preliminary data.</text>
</comment>
<dbReference type="PROSITE" id="PS00211">
    <property type="entry name" value="ABC_TRANSPORTER_1"/>
    <property type="match status" value="1"/>
</dbReference>
<dbReference type="Gene3D" id="3.40.50.300">
    <property type="entry name" value="P-loop containing nucleotide triphosphate hydrolases"/>
    <property type="match status" value="1"/>
</dbReference>
<proteinExistence type="predicted"/>
<name>A0A511XQH3_9PROT</name>
<evidence type="ECO:0000256" key="2">
    <source>
        <dbReference type="ARBA" id="ARBA00022840"/>
    </source>
</evidence>
<keyword evidence="1" id="KW-0547">Nucleotide-binding</keyword>
<sequence length="272" mass="29238">MTIPHNASRSADRDHSDSASRSPAVEMRGITRRFGAVQALRGVNLSLARGEVLGLLGDNGAGKSTLTKILSGALTPGSGEIMIDGQSRHFSSPRDAQEAGVHMVYQDLSLCGSIDVAGNLFMGREPIRHVFGLPLLDTKTMHTRAREMLQGLGVVIRDTYARVDGLSGGQRQAIAIARAAAFSPRVLILDEPTAALAVMEVEAVLSLITKLRDQGVTIILITHRLQDLFHVCDRIAVIRDGVVAAERRIGDTTIGELVDLIVGERFHARSAH</sequence>
<feature type="domain" description="ABC transporter" evidence="4">
    <location>
        <begin position="25"/>
        <end position="265"/>
    </location>
</feature>
<feature type="region of interest" description="Disordered" evidence="3">
    <location>
        <begin position="1"/>
        <end position="24"/>
    </location>
</feature>
<dbReference type="AlphaFoldDB" id="A0A511XQH3"/>
<protein>
    <submittedName>
        <fullName evidence="5">ABC transporter ATP-binding protein</fullName>
    </submittedName>
</protein>
<dbReference type="SUPFAM" id="SSF52540">
    <property type="entry name" value="P-loop containing nucleoside triphosphate hydrolases"/>
    <property type="match status" value="1"/>
</dbReference>
<dbReference type="InterPro" id="IPR003439">
    <property type="entry name" value="ABC_transporter-like_ATP-bd"/>
</dbReference>
<keyword evidence="6" id="KW-1185">Reference proteome</keyword>
<evidence type="ECO:0000313" key="6">
    <source>
        <dbReference type="Proteomes" id="UP000321746"/>
    </source>
</evidence>